<organism evidence="2 3">
    <name type="scientific">Haemophilus parainfluenzae</name>
    <dbReference type="NCBI Taxonomy" id="729"/>
    <lineage>
        <taxon>Bacteria</taxon>
        <taxon>Pseudomonadati</taxon>
        <taxon>Pseudomonadota</taxon>
        <taxon>Gammaproteobacteria</taxon>
        <taxon>Pasteurellales</taxon>
        <taxon>Pasteurellaceae</taxon>
        <taxon>Haemophilus</taxon>
    </lineage>
</organism>
<accession>A0AB36E7X1</accession>
<keyword evidence="1" id="KW-0472">Membrane</keyword>
<evidence type="ECO:0000313" key="3">
    <source>
        <dbReference type="Proteomes" id="UP000092740"/>
    </source>
</evidence>
<reference evidence="2 3" key="1">
    <citation type="submission" date="2016-06" db="EMBL/GenBank/DDBJ databases">
        <title>Simultaneous identification of Haemophilus influenzae and Haemophilus haemolyticus using TaqMan real-time PCR.</title>
        <authorList>
            <person name="Price E.P."/>
            <person name="Sarovich D.S."/>
            <person name="Harris T."/>
            <person name="Spargo J.C."/>
            <person name="Nosworthy E."/>
            <person name="Beissbarth J."/>
            <person name="Smith-Vaughan H.C."/>
        </authorList>
    </citation>
    <scope>NUCLEOTIDE SEQUENCE [LARGE SCALE GENOMIC DNA]</scope>
    <source>
        <strain evidence="2 3">ATCC 9796</strain>
    </source>
</reference>
<feature type="transmembrane region" description="Helical" evidence="1">
    <location>
        <begin position="12"/>
        <end position="29"/>
    </location>
</feature>
<keyword evidence="1" id="KW-0812">Transmembrane</keyword>
<evidence type="ECO:0000256" key="1">
    <source>
        <dbReference type="SAM" id="Phobius"/>
    </source>
</evidence>
<sequence length="155" mass="18371">MFSFSQGFQDSFFANLLAGLMIALLFFIFKEKVFRIPDIGGVCYLKQITRSTAYNPYKDMELQYMLSLRLEGNKVYGSAEKIYEDSSVGKREEHVLHYEGKNRSICKIEGIIQKRYLSYYDILIFQSFEENQNRKSTTYYSIRLRKKYYLFGDVL</sequence>
<dbReference type="AlphaFoldDB" id="A0AB36E7X1"/>
<evidence type="ECO:0000313" key="2">
    <source>
        <dbReference type="EMBL" id="OBY51076.1"/>
    </source>
</evidence>
<name>A0AB36E7X1_HAEPA</name>
<protein>
    <submittedName>
        <fullName evidence="2">Uncharacterized protein</fullName>
    </submittedName>
</protein>
<proteinExistence type="predicted"/>
<dbReference type="RefSeq" id="WP_065285933.1">
    <property type="nucleotide sequence ID" value="NZ_MAQD01000007.1"/>
</dbReference>
<dbReference type="EMBL" id="MAQD01000007">
    <property type="protein sequence ID" value="OBY51076.1"/>
    <property type="molecule type" value="Genomic_DNA"/>
</dbReference>
<gene>
    <name evidence="2" type="ORF">BBB48_06620</name>
</gene>
<comment type="caution">
    <text evidence="2">The sequence shown here is derived from an EMBL/GenBank/DDBJ whole genome shotgun (WGS) entry which is preliminary data.</text>
</comment>
<keyword evidence="1" id="KW-1133">Transmembrane helix</keyword>
<dbReference type="Proteomes" id="UP000092740">
    <property type="component" value="Unassembled WGS sequence"/>
</dbReference>